<comment type="caution">
    <text evidence="2">The sequence shown here is derived from an EMBL/GenBank/DDBJ whole genome shotgun (WGS) entry which is preliminary data.</text>
</comment>
<keyword evidence="3" id="KW-1185">Reference proteome</keyword>
<dbReference type="AlphaFoldDB" id="A0A5B7IJ26"/>
<evidence type="ECO:0000313" key="2">
    <source>
        <dbReference type="EMBL" id="MPC80534.1"/>
    </source>
</evidence>
<gene>
    <name evidence="2" type="ORF">E2C01_075114</name>
</gene>
<organism evidence="2 3">
    <name type="scientific">Portunus trituberculatus</name>
    <name type="common">Swimming crab</name>
    <name type="synonym">Neptunus trituberculatus</name>
    <dbReference type="NCBI Taxonomy" id="210409"/>
    <lineage>
        <taxon>Eukaryota</taxon>
        <taxon>Metazoa</taxon>
        <taxon>Ecdysozoa</taxon>
        <taxon>Arthropoda</taxon>
        <taxon>Crustacea</taxon>
        <taxon>Multicrustacea</taxon>
        <taxon>Malacostraca</taxon>
        <taxon>Eumalacostraca</taxon>
        <taxon>Eucarida</taxon>
        <taxon>Decapoda</taxon>
        <taxon>Pleocyemata</taxon>
        <taxon>Brachyura</taxon>
        <taxon>Eubrachyura</taxon>
        <taxon>Portunoidea</taxon>
        <taxon>Portunidae</taxon>
        <taxon>Portuninae</taxon>
        <taxon>Portunus</taxon>
    </lineage>
</organism>
<protein>
    <submittedName>
        <fullName evidence="2">Uncharacterized protein</fullName>
    </submittedName>
</protein>
<dbReference type="Proteomes" id="UP000324222">
    <property type="component" value="Unassembled WGS sequence"/>
</dbReference>
<dbReference type="EMBL" id="VSRR010054298">
    <property type="protein sequence ID" value="MPC80534.1"/>
    <property type="molecule type" value="Genomic_DNA"/>
</dbReference>
<keyword evidence="1" id="KW-0472">Membrane</keyword>
<name>A0A5B7IJ26_PORTR</name>
<evidence type="ECO:0000256" key="1">
    <source>
        <dbReference type="SAM" id="Phobius"/>
    </source>
</evidence>
<accession>A0A5B7IJ26</accession>
<keyword evidence="1" id="KW-1133">Transmembrane helix</keyword>
<dbReference type="OrthoDB" id="10562527at2759"/>
<reference evidence="2 3" key="1">
    <citation type="submission" date="2019-05" db="EMBL/GenBank/DDBJ databases">
        <title>Another draft genome of Portunus trituberculatus and its Hox gene families provides insights of decapod evolution.</title>
        <authorList>
            <person name="Jeong J.-H."/>
            <person name="Song I."/>
            <person name="Kim S."/>
            <person name="Choi T."/>
            <person name="Kim D."/>
            <person name="Ryu S."/>
            <person name="Kim W."/>
        </authorList>
    </citation>
    <scope>NUCLEOTIDE SEQUENCE [LARGE SCALE GENOMIC DNA]</scope>
    <source>
        <tissue evidence="2">Muscle</tissue>
    </source>
</reference>
<keyword evidence="1" id="KW-0812">Transmembrane</keyword>
<feature type="transmembrane region" description="Helical" evidence="1">
    <location>
        <begin position="26"/>
        <end position="46"/>
    </location>
</feature>
<proteinExistence type="predicted"/>
<sequence>MKNEGRFFITGTGNPNQSVVVGNGSFVLLGLLIAVMVAALVGAAFTDRGKELIGLKTPHLGLPSNLESSYAVHRAIEENARKHE</sequence>
<evidence type="ECO:0000313" key="3">
    <source>
        <dbReference type="Proteomes" id="UP000324222"/>
    </source>
</evidence>